<accession>A0A4Y2GN69</accession>
<evidence type="ECO:0000313" key="1">
    <source>
        <dbReference type="EMBL" id="GBM54246.1"/>
    </source>
</evidence>
<dbReference type="AlphaFoldDB" id="A0A4Y2GN69"/>
<proteinExistence type="predicted"/>
<name>A0A4Y2GN69_ARAVE</name>
<evidence type="ECO:0000313" key="2">
    <source>
        <dbReference type="Proteomes" id="UP000499080"/>
    </source>
</evidence>
<organism evidence="1 2">
    <name type="scientific">Araneus ventricosus</name>
    <name type="common">Orbweaver spider</name>
    <name type="synonym">Epeira ventricosa</name>
    <dbReference type="NCBI Taxonomy" id="182803"/>
    <lineage>
        <taxon>Eukaryota</taxon>
        <taxon>Metazoa</taxon>
        <taxon>Ecdysozoa</taxon>
        <taxon>Arthropoda</taxon>
        <taxon>Chelicerata</taxon>
        <taxon>Arachnida</taxon>
        <taxon>Araneae</taxon>
        <taxon>Araneomorphae</taxon>
        <taxon>Entelegynae</taxon>
        <taxon>Araneoidea</taxon>
        <taxon>Araneidae</taxon>
        <taxon>Araneus</taxon>
    </lineage>
</organism>
<protein>
    <submittedName>
        <fullName evidence="1">Uncharacterized protein</fullName>
    </submittedName>
</protein>
<comment type="caution">
    <text evidence="1">The sequence shown here is derived from an EMBL/GenBank/DDBJ whole genome shotgun (WGS) entry which is preliminary data.</text>
</comment>
<sequence length="226" mass="25984">MPINDKFELSQVPLNELPAKKHPLPETGHSVNANICLTFLFIIKEQLIYLKDAIQFKLKNQVLRHLNSGEVAKEQCQDAIKAVLESSNLGDKNRAVLRWAFTIRLSYSIWTNNRFVFNSFKPIHIDGSFTKTPKRTDCCFNHPYSAHTPLPHTRYFAFWRQHPLRPNLYILTPTHVPSLTLPHTGDLSPASKNRITLRMAEWDEWKSNDVGIPTPLSTPNFIGFSH</sequence>
<dbReference type="Proteomes" id="UP000499080">
    <property type="component" value="Unassembled WGS sequence"/>
</dbReference>
<dbReference type="EMBL" id="BGPR01001451">
    <property type="protein sequence ID" value="GBM54246.1"/>
    <property type="molecule type" value="Genomic_DNA"/>
</dbReference>
<gene>
    <name evidence="1" type="ORF">AVEN_208589_1</name>
</gene>
<reference evidence="1 2" key="1">
    <citation type="journal article" date="2019" name="Sci. Rep.">
        <title>Orb-weaving spider Araneus ventricosus genome elucidates the spidroin gene catalogue.</title>
        <authorList>
            <person name="Kono N."/>
            <person name="Nakamura H."/>
            <person name="Ohtoshi R."/>
            <person name="Moran D.A.P."/>
            <person name="Shinohara A."/>
            <person name="Yoshida Y."/>
            <person name="Fujiwara M."/>
            <person name="Mori M."/>
            <person name="Tomita M."/>
            <person name="Arakawa K."/>
        </authorList>
    </citation>
    <scope>NUCLEOTIDE SEQUENCE [LARGE SCALE GENOMIC DNA]</scope>
</reference>
<keyword evidence="2" id="KW-1185">Reference proteome</keyword>